<dbReference type="InterPro" id="IPR050104">
    <property type="entry name" value="FMN-dep_NADH:Q_OxRdtase_AzoR1"/>
</dbReference>
<keyword evidence="3 6" id="KW-0560">Oxidoreductase</keyword>
<dbReference type="EC" id="1.6.5.-" evidence="6"/>
<dbReference type="InterPro" id="IPR029039">
    <property type="entry name" value="Flavoprotein-like_sf"/>
</dbReference>
<dbReference type="RefSeq" id="WP_253619922.1">
    <property type="nucleotide sequence ID" value="NZ_JAMZDE010000008.1"/>
</dbReference>
<evidence type="ECO:0000256" key="6">
    <source>
        <dbReference type="HAMAP-Rule" id="MF_01216"/>
    </source>
</evidence>
<dbReference type="GO" id="GO:0010181">
    <property type="term" value="F:FMN binding"/>
    <property type="evidence" value="ECO:0007669"/>
    <property type="project" value="UniProtKB-UniRule"/>
</dbReference>
<dbReference type="Pfam" id="PF02525">
    <property type="entry name" value="Flavodoxin_2"/>
    <property type="match status" value="1"/>
</dbReference>
<dbReference type="EMBL" id="JAMZDE010000008">
    <property type="protein sequence ID" value="MCP1340043.1"/>
    <property type="molecule type" value="Genomic_DNA"/>
</dbReference>
<accession>A0A9X2G472</accession>
<comment type="cofactor">
    <cofactor evidence="6">
        <name>FMN</name>
        <dbReference type="ChEBI" id="CHEBI:58210"/>
    </cofactor>
    <text evidence="6">Binds 1 FMN per subunit.</text>
</comment>
<feature type="binding site" evidence="6">
    <location>
        <begin position="81"/>
        <end position="84"/>
    </location>
    <ligand>
        <name>FMN</name>
        <dbReference type="ChEBI" id="CHEBI:58210"/>
    </ligand>
</feature>
<organism evidence="8 9">
    <name type="scientific">Idiomarina rhizosphaerae</name>
    <dbReference type="NCBI Taxonomy" id="2961572"/>
    <lineage>
        <taxon>Bacteria</taxon>
        <taxon>Pseudomonadati</taxon>
        <taxon>Pseudomonadota</taxon>
        <taxon>Gammaproteobacteria</taxon>
        <taxon>Alteromonadales</taxon>
        <taxon>Idiomarinaceae</taxon>
        <taxon>Idiomarina</taxon>
    </lineage>
</organism>
<dbReference type="InterPro" id="IPR023048">
    <property type="entry name" value="NADH:quinone_OxRdtase_FMN_depd"/>
</dbReference>
<reference evidence="8" key="1">
    <citation type="submission" date="2022-06" db="EMBL/GenBank/DDBJ databases">
        <title>Idiomarina rhizosphaerae M1R2S28.</title>
        <authorList>
            <person name="Sun J.-Q."/>
            <person name="Li L.-F."/>
        </authorList>
    </citation>
    <scope>NUCLEOTIDE SEQUENCE</scope>
    <source>
        <strain evidence="8">M1R2S28</strain>
    </source>
</reference>
<proteinExistence type="inferred from homology"/>
<comment type="subunit">
    <text evidence="6">Homodimer.</text>
</comment>
<sequence length="186" mass="20721">MKVLHLDSGIFLEQSVSRQVSQNIVNKLKEKQDITLVHRDLVANPIPHLAADELLAEEKPLINELVQELLDADTLVIGAPMYNFTIPTQLKAWFDRVLQAGVTFKYTEQGPQGLVNGKKVYIASGRGGIYSQGEAQAMDHQESYLKQALAFIGITDVTIIRAEGMNMGDEPRQQGFKEAEQEIETI</sequence>
<feature type="domain" description="Flavodoxin-like fold" evidence="7">
    <location>
        <begin position="1"/>
        <end position="185"/>
    </location>
</feature>
<keyword evidence="2 6" id="KW-0288">FMN</keyword>
<dbReference type="Proteomes" id="UP001139474">
    <property type="component" value="Unassembled WGS sequence"/>
</dbReference>
<comment type="catalytic activity">
    <reaction evidence="5">
        <text>N,N-dimethyl-1,4-phenylenediamine + anthranilate + 2 NAD(+) = 2-(4-dimethylaminophenyl)diazenylbenzoate + 2 NADH + 2 H(+)</text>
        <dbReference type="Rhea" id="RHEA:55872"/>
        <dbReference type="ChEBI" id="CHEBI:15378"/>
        <dbReference type="ChEBI" id="CHEBI:15783"/>
        <dbReference type="ChEBI" id="CHEBI:16567"/>
        <dbReference type="ChEBI" id="CHEBI:57540"/>
        <dbReference type="ChEBI" id="CHEBI:57945"/>
        <dbReference type="ChEBI" id="CHEBI:71579"/>
        <dbReference type="EC" id="1.7.1.17"/>
    </reaction>
    <physiologicalReaction direction="right-to-left" evidence="5">
        <dbReference type="Rhea" id="RHEA:55874"/>
    </physiologicalReaction>
</comment>
<dbReference type="GO" id="GO:0016652">
    <property type="term" value="F:oxidoreductase activity, acting on NAD(P)H as acceptor"/>
    <property type="evidence" value="ECO:0007669"/>
    <property type="project" value="UniProtKB-UniRule"/>
</dbReference>
<keyword evidence="4 6" id="KW-0520">NAD</keyword>
<dbReference type="EC" id="1.7.1.17" evidence="6"/>
<dbReference type="Gene3D" id="3.40.50.360">
    <property type="match status" value="1"/>
</dbReference>
<evidence type="ECO:0000256" key="2">
    <source>
        <dbReference type="ARBA" id="ARBA00022643"/>
    </source>
</evidence>
<feature type="binding site" evidence="6">
    <location>
        <begin position="15"/>
        <end position="17"/>
    </location>
    <ligand>
        <name>FMN</name>
        <dbReference type="ChEBI" id="CHEBI:58210"/>
    </ligand>
</feature>
<evidence type="ECO:0000259" key="7">
    <source>
        <dbReference type="Pfam" id="PF02525"/>
    </source>
</evidence>
<name>A0A9X2G472_9GAMM</name>
<comment type="function">
    <text evidence="6">Also exhibits azoreductase activity. Catalyzes the reductive cleavage of the azo bond in aromatic azo compounds to the corresponding amines.</text>
</comment>
<keyword evidence="1 6" id="KW-0285">Flavoprotein</keyword>
<dbReference type="GO" id="GO:0009055">
    <property type="term" value="F:electron transfer activity"/>
    <property type="evidence" value="ECO:0007669"/>
    <property type="project" value="UniProtKB-UniRule"/>
</dbReference>
<evidence type="ECO:0000313" key="9">
    <source>
        <dbReference type="Proteomes" id="UP001139474"/>
    </source>
</evidence>
<dbReference type="InterPro" id="IPR003680">
    <property type="entry name" value="Flavodoxin_fold"/>
</dbReference>
<evidence type="ECO:0000256" key="1">
    <source>
        <dbReference type="ARBA" id="ARBA00022630"/>
    </source>
</evidence>
<comment type="function">
    <text evidence="6">Quinone reductase that provides resistance to thiol-specific stress caused by electrophilic quinones.</text>
</comment>
<gene>
    <name evidence="6" type="primary">azoR</name>
    <name evidence="8" type="ORF">NJR55_10650</name>
</gene>
<evidence type="ECO:0000256" key="4">
    <source>
        <dbReference type="ARBA" id="ARBA00023027"/>
    </source>
</evidence>
<comment type="caution">
    <text evidence="8">The sequence shown here is derived from an EMBL/GenBank/DDBJ whole genome shotgun (WGS) entry which is preliminary data.</text>
</comment>
<dbReference type="SUPFAM" id="SSF52218">
    <property type="entry name" value="Flavoproteins"/>
    <property type="match status" value="1"/>
</dbReference>
<dbReference type="HAMAP" id="MF_01216">
    <property type="entry name" value="Azoreductase_type1"/>
    <property type="match status" value="1"/>
</dbReference>
<evidence type="ECO:0000313" key="8">
    <source>
        <dbReference type="EMBL" id="MCP1340043.1"/>
    </source>
</evidence>
<comment type="similarity">
    <text evidence="6">Belongs to the azoreductase type 1 family.</text>
</comment>
<evidence type="ECO:0000256" key="5">
    <source>
        <dbReference type="ARBA" id="ARBA00048542"/>
    </source>
</evidence>
<dbReference type="GO" id="GO:0016655">
    <property type="term" value="F:oxidoreductase activity, acting on NAD(P)H, quinone or similar compound as acceptor"/>
    <property type="evidence" value="ECO:0007669"/>
    <property type="project" value="InterPro"/>
</dbReference>
<protein>
    <recommendedName>
        <fullName evidence="6">FMN dependent NADH:quinone oxidoreductase</fullName>
        <ecNumber evidence="6">1.6.5.-</ecNumber>
    </recommendedName>
    <alternativeName>
        <fullName evidence="6">Azo-dye reductase</fullName>
    </alternativeName>
    <alternativeName>
        <fullName evidence="6">FMN-dependent NADH-azo compound oxidoreductase</fullName>
    </alternativeName>
    <alternativeName>
        <fullName evidence="6">FMN-dependent NADH-azoreductase</fullName>
        <ecNumber evidence="6">1.7.1.17</ecNumber>
    </alternativeName>
</protein>
<evidence type="ECO:0000256" key="3">
    <source>
        <dbReference type="ARBA" id="ARBA00023002"/>
    </source>
</evidence>
<dbReference type="PANTHER" id="PTHR43741">
    <property type="entry name" value="FMN-DEPENDENT NADH-AZOREDUCTASE 1"/>
    <property type="match status" value="1"/>
</dbReference>
<comment type="catalytic activity">
    <reaction evidence="6">
        <text>2 a quinone + NADH + H(+) = 2 a 1,4-benzosemiquinone + NAD(+)</text>
        <dbReference type="Rhea" id="RHEA:65952"/>
        <dbReference type="ChEBI" id="CHEBI:15378"/>
        <dbReference type="ChEBI" id="CHEBI:57540"/>
        <dbReference type="ChEBI" id="CHEBI:57945"/>
        <dbReference type="ChEBI" id="CHEBI:132124"/>
        <dbReference type="ChEBI" id="CHEBI:134225"/>
    </reaction>
</comment>
<keyword evidence="9" id="KW-1185">Reference proteome</keyword>
<comment type="caution">
    <text evidence="6">Lacks conserved residue(s) required for the propagation of feature annotation.</text>
</comment>
<dbReference type="PANTHER" id="PTHR43741:SF4">
    <property type="entry name" value="FMN-DEPENDENT NADH:QUINONE OXIDOREDUCTASE"/>
    <property type="match status" value="1"/>
</dbReference>
<dbReference type="AlphaFoldDB" id="A0A9X2G472"/>